<evidence type="ECO:0000256" key="5">
    <source>
        <dbReference type="ARBA" id="ARBA00023136"/>
    </source>
</evidence>
<evidence type="ECO:0000256" key="1">
    <source>
        <dbReference type="ARBA" id="ARBA00004141"/>
    </source>
</evidence>
<keyword evidence="7 9" id="KW-0496">Mitochondrion</keyword>
<accession>A0A6G5ZV64</accession>
<keyword evidence="5 8" id="KW-0472">Membrane</keyword>
<dbReference type="GO" id="GO:0009060">
    <property type="term" value="P:aerobic respiration"/>
    <property type="evidence" value="ECO:0007669"/>
    <property type="project" value="TreeGrafter"/>
</dbReference>
<comment type="subcellular location">
    <subcellularLocation>
        <location evidence="1">Membrane</location>
        <topology evidence="1">Multi-pass membrane protein</topology>
    </subcellularLocation>
    <subcellularLocation>
        <location evidence="6">Mitochondrion inner membrane</location>
        <topology evidence="6">Multi-pass membrane protein</topology>
    </subcellularLocation>
</comment>
<evidence type="ECO:0000313" key="9">
    <source>
        <dbReference type="EMBL" id="QHQ98703.1"/>
    </source>
</evidence>
<dbReference type="EMBL" id="MN109406">
    <property type="protein sequence ID" value="QHQ98703.1"/>
    <property type="molecule type" value="mRNA"/>
</dbReference>
<name>A0A6G5ZV64_9EUGL</name>
<comment type="similarity">
    <text evidence="2 6">Belongs to the complex I subunit 1 family.</text>
</comment>
<dbReference type="AlphaFoldDB" id="A0A6G5ZV64"/>
<feature type="transmembrane region" description="Helical" evidence="8">
    <location>
        <begin position="182"/>
        <end position="200"/>
    </location>
</feature>
<feature type="transmembrane region" description="Helical" evidence="8">
    <location>
        <begin position="106"/>
        <end position="127"/>
    </location>
</feature>
<feature type="transmembrane region" description="Helical" evidence="8">
    <location>
        <begin position="255"/>
        <end position="274"/>
    </location>
</feature>
<feature type="transmembrane region" description="Helical" evidence="8">
    <location>
        <begin position="280"/>
        <end position="305"/>
    </location>
</feature>
<dbReference type="Pfam" id="PF00146">
    <property type="entry name" value="NADHdh"/>
    <property type="match status" value="1"/>
</dbReference>
<reference evidence="9" key="1">
    <citation type="journal article" date="2020" name="Nucleic Acids Res.">
        <title>Gene fragmentation and RNA editing without borders: eccentric mitochondrial genomes of diplonemids.</title>
        <authorList>
            <person name="Kaur B."/>
            <person name="Zahonova K."/>
            <person name="Valach M."/>
            <person name="Faktorova D."/>
            <person name="Prokopchuk G."/>
            <person name="Burger G."/>
            <person name="Lukes J."/>
        </authorList>
    </citation>
    <scope>NUCLEOTIDE SEQUENCE</scope>
</reference>
<geneLocation type="mitochondrion" evidence="9"/>
<evidence type="ECO:0000256" key="4">
    <source>
        <dbReference type="ARBA" id="ARBA00022989"/>
    </source>
</evidence>
<evidence type="ECO:0000256" key="8">
    <source>
        <dbReference type="SAM" id="Phobius"/>
    </source>
</evidence>
<dbReference type="InterPro" id="IPR001694">
    <property type="entry name" value="NADH_UbQ_OxRdtase_su1/FPO"/>
</dbReference>
<keyword evidence="3 6" id="KW-0812">Transmembrane</keyword>
<dbReference type="PANTHER" id="PTHR11432">
    <property type="entry name" value="NADH DEHYDROGENASE SUBUNIT 1"/>
    <property type="match status" value="1"/>
</dbReference>
<organism evidence="9">
    <name type="scientific">Sulcionema specki</name>
    <dbReference type="NCBI Taxonomy" id="2016126"/>
    <lineage>
        <taxon>Eukaryota</taxon>
        <taxon>Discoba</taxon>
        <taxon>Euglenozoa</taxon>
        <taxon>Diplonemea</taxon>
        <taxon>Diplonemidae</taxon>
        <taxon>Sulcionema</taxon>
    </lineage>
</organism>
<feature type="transmembrane region" description="Helical" evidence="8">
    <location>
        <begin position="6"/>
        <end position="27"/>
    </location>
</feature>
<proteinExistence type="evidence at transcript level"/>
<dbReference type="EC" id="7.1.1.2" evidence="7"/>
<evidence type="ECO:0000256" key="2">
    <source>
        <dbReference type="ARBA" id="ARBA00010535"/>
    </source>
</evidence>
<protein>
    <recommendedName>
        <fullName evidence="7">NADH-ubiquinone oxidoreductase chain 1</fullName>
        <ecNumber evidence="7">7.1.1.2</ecNumber>
    </recommendedName>
</protein>
<dbReference type="GO" id="GO:0008137">
    <property type="term" value="F:NADH dehydrogenase (ubiquinone) activity"/>
    <property type="evidence" value="ECO:0007669"/>
    <property type="project" value="UniProtKB-EC"/>
</dbReference>
<keyword evidence="7" id="KW-0830">Ubiquinone</keyword>
<evidence type="ECO:0000256" key="7">
    <source>
        <dbReference type="RuleBase" id="RU000473"/>
    </source>
</evidence>
<evidence type="ECO:0000256" key="6">
    <source>
        <dbReference type="RuleBase" id="RU000471"/>
    </source>
</evidence>
<evidence type="ECO:0000256" key="3">
    <source>
        <dbReference type="ARBA" id="ARBA00022692"/>
    </source>
</evidence>
<feature type="transmembrane region" description="Helical" evidence="8">
    <location>
        <begin position="220"/>
        <end position="243"/>
    </location>
</feature>
<keyword evidence="6" id="KW-0520">NAD</keyword>
<keyword evidence="4 8" id="KW-1133">Transmembrane helix</keyword>
<dbReference type="PANTHER" id="PTHR11432:SF3">
    <property type="entry name" value="NADH-UBIQUINONE OXIDOREDUCTASE CHAIN 1"/>
    <property type="match status" value="1"/>
</dbReference>
<comment type="catalytic activity">
    <reaction evidence="7">
        <text>a ubiquinone + NADH + 5 H(+)(in) = a ubiquinol + NAD(+) + 4 H(+)(out)</text>
        <dbReference type="Rhea" id="RHEA:29091"/>
        <dbReference type="Rhea" id="RHEA-COMP:9565"/>
        <dbReference type="Rhea" id="RHEA-COMP:9566"/>
        <dbReference type="ChEBI" id="CHEBI:15378"/>
        <dbReference type="ChEBI" id="CHEBI:16389"/>
        <dbReference type="ChEBI" id="CHEBI:17976"/>
        <dbReference type="ChEBI" id="CHEBI:57540"/>
        <dbReference type="ChEBI" id="CHEBI:57945"/>
        <dbReference type="EC" id="7.1.1.2"/>
    </reaction>
</comment>
<sequence length="306" mass="34352">MLCSMLVSTLLGVVILLVLAVVVSMLDRRTMASVHQRDGPISWGVLGVVQPIVDGAKLFIKGTPNVLGVHPVLLVLSTAMLMAVCVLLHAMITITISHVRMHHNYMLVFMMVVLTLHTILEILSGVLSLSRYAYLTVIRIVVLALTIEILWLVMLLLCYTVGSLSGMHLTIVSGYSTGHHPFMVCILFMIVMMEVTIHPYDVVECEPEMVCGYYVDYGGVYFTVIYLVECFLMVVLWLLLALSLVNTGGGTVCHAILKIWMVYIVGTTFRWSVIRYRMDMLVGVSGMWILYWGNALLITWMVFFFF</sequence>
<dbReference type="GO" id="GO:0005743">
    <property type="term" value="C:mitochondrial inner membrane"/>
    <property type="evidence" value="ECO:0007669"/>
    <property type="project" value="UniProtKB-SubCell"/>
</dbReference>
<dbReference type="GO" id="GO:0003954">
    <property type="term" value="F:NADH dehydrogenase activity"/>
    <property type="evidence" value="ECO:0007669"/>
    <property type="project" value="TreeGrafter"/>
</dbReference>
<feature type="transmembrane region" description="Helical" evidence="8">
    <location>
        <begin position="72"/>
        <end position="94"/>
    </location>
</feature>
<feature type="transmembrane region" description="Helical" evidence="8">
    <location>
        <begin position="133"/>
        <end position="161"/>
    </location>
</feature>